<dbReference type="Proteomes" id="UP000164655">
    <property type="component" value="Genome"/>
</dbReference>
<evidence type="ECO:0000313" key="1">
    <source>
        <dbReference type="EMBL" id="AFH58019.1"/>
    </source>
</evidence>
<evidence type="ECO:0000313" key="2">
    <source>
        <dbReference type="Proteomes" id="UP000164655"/>
    </source>
</evidence>
<dbReference type="EMBL" id="JN634064">
    <property type="protein sequence ID" value="AFH58019.1"/>
    <property type="molecule type" value="Genomic_RNA"/>
</dbReference>
<sequence>MLSLVSPLLKKSIVIQLFNITVYKFKAKFWYKLPFETRLCIIKHTKPKALQPCYC</sequence>
<proteinExistence type="predicted"/>
<name>J7F9N4_9ALPC</name>
<accession>J7F9N4</accession>
<protein>
    <submittedName>
        <fullName evidence="1">3b</fullName>
    </submittedName>
</protein>
<reference evidence="1 2" key="1">
    <citation type="submission" date="2011-08" db="EMBL/GenBank/DDBJ databases">
        <title>Genomic RNA sequence of Feline cornavirus strain WSU 79-1683.</title>
        <authorList>
            <person name="Thor S.W."/>
            <person name="Hilt D.A."/>
            <person name="Kissinger J.C."/>
            <person name="Robertson J.S."/>
            <person name="Lemke C."/>
            <person name="Paterson A.H."/>
            <person name="Jackwood M.W."/>
        </authorList>
    </citation>
    <scope>NUCLEOTIDE SEQUENCE [LARGE SCALE GENOMIC DNA]</scope>
    <source>
        <strain evidence="1">WSU 79-1683</strain>
    </source>
</reference>
<organism evidence="1 2">
    <name type="scientific">Feline coronavirus</name>
    <dbReference type="NCBI Taxonomy" id="12663"/>
    <lineage>
        <taxon>Viruses</taxon>
        <taxon>Riboviria</taxon>
        <taxon>Orthornavirae</taxon>
        <taxon>Pisuviricota</taxon>
        <taxon>Pisoniviricetes</taxon>
        <taxon>Nidovirales</taxon>
        <taxon>Cornidovirineae</taxon>
        <taxon>Coronaviridae</taxon>
        <taxon>Orthocoronavirinae</taxon>
        <taxon>Alphacoronavirus</taxon>
        <taxon>Tegacovirus</taxon>
        <taxon>Alphacoronavirus suis</taxon>
        <taxon>Alphacoronavirus 1</taxon>
    </lineage>
</organism>